<dbReference type="Proteomes" id="UP000295064">
    <property type="component" value="Unassembled WGS sequence"/>
</dbReference>
<organism evidence="4 5">
    <name type="scientific">Halanaerobium saccharolyticum</name>
    <dbReference type="NCBI Taxonomy" id="43595"/>
    <lineage>
        <taxon>Bacteria</taxon>
        <taxon>Bacillati</taxon>
        <taxon>Bacillota</taxon>
        <taxon>Clostridia</taxon>
        <taxon>Halanaerobiales</taxon>
        <taxon>Halanaerobiaceae</taxon>
        <taxon>Halanaerobium</taxon>
    </lineage>
</organism>
<dbReference type="EMBL" id="SNWX01000004">
    <property type="protein sequence ID" value="TDO94195.1"/>
    <property type="molecule type" value="Genomic_DNA"/>
</dbReference>
<dbReference type="NCBIfam" id="TIGR00787">
    <property type="entry name" value="dctP"/>
    <property type="match status" value="1"/>
</dbReference>
<feature type="signal peptide" evidence="3">
    <location>
        <begin position="1"/>
        <end position="23"/>
    </location>
</feature>
<feature type="chain" id="PRO_5020750896" evidence="3">
    <location>
        <begin position="24"/>
        <end position="321"/>
    </location>
</feature>
<dbReference type="GO" id="GO:0055085">
    <property type="term" value="P:transmembrane transport"/>
    <property type="evidence" value="ECO:0007669"/>
    <property type="project" value="InterPro"/>
</dbReference>
<dbReference type="GO" id="GO:0030288">
    <property type="term" value="C:outer membrane-bounded periplasmic space"/>
    <property type="evidence" value="ECO:0007669"/>
    <property type="project" value="InterPro"/>
</dbReference>
<dbReference type="PANTHER" id="PTHR33376:SF2">
    <property type="entry name" value="DICARBOXYLATE-BINDING PERIPLASMIC PROTEIN"/>
    <property type="match status" value="1"/>
</dbReference>
<dbReference type="AlphaFoldDB" id="A0A4R6M0X7"/>
<proteinExistence type="predicted"/>
<protein>
    <submittedName>
        <fullName evidence="4">Tripartite ATP-independent transporter DctP family solute receptor</fullName>
    </submittedName>
</protein>
<dbReference type="Gene3D" id="3.40.190.170">
    <property type="entry name" value="Bacterial extracellular solute-binding protein, family 7"/>
    <property type="match status" value="1"/>
</dbReference>
<dbReference type="InterPro" id="IPR004682">
    <property type="entry name" value="TRAP_DctP"/>
</dbReference>
<sequence>MKKILSLLFVFALLLTFGQTVMAETITLKLAENQPADNPVTKADLYFADLVEEKTNGEVVIDVHYGATLGQEAETISMARTGVVAMARVNAVPLAEVVSDVGVFNLPFIFSNYDHLWNVLESDVGTEINSKLEEVGLVGLTWFESGFRSFYTTEPVAELSDLAGMNIRVQEAELPMKMVELLGANPTPMPYGDVYSGLQTGVIDGAENDYVSYYTSSHYEVAPYYAVDNHIHPPAIIIMNKAKLESLSKEHQQAIMEAAEEAKEFEKQEMRAFQDESKAKVLEAGVEITEVDTSEFQEAVMPLYEEYPELQGYIDRIIELQ</sequence>
<dbReference type="OrthoDB" id="9815946at2"/>
<dbReference type="GO" id="GO:0030246">
    <property type="term" value="F:carbohydrate binding"/>
    <property type="evidence" value="ECO:0007669"/>
    <property type="project" value="TreeGrafter"/>
</dbReference>
<evidence type="ECO:0000256" key="1">
    <source>
        <dbReference type="ARBA" id="ARBA00022729"/>
    </source>
</evidence>
<dbReference type="InterPro" id="IPR038404">
    <property type="entry name" value="TRAP_DctP_sf"/>
</dbReference>
<dbReference type="RefSeq" id="WP_133514308.1">
    <property type="nucleotide sequence ID" value="NZ_SNWX01000004.1"/>
</dbReference>
<dbReference type="Pfam" id="PF03480">
    <property type="entry name" value="DctP"/>
    <property type="match status" value="1"/>
</dbReference>
<name>A0A4R6M0X7_9FIRM</name>
<gene>
    <name evidence="4" type="ORF">DFR79_104161</name>
</gene>
<feature type="coiled-coil region" evidence="2">
    <location>
        <begin position="241"/>
        <end position="276"/>
    </location>
</feature>
<evidence type="ECO:0000313" key="5">
    <source>
        <dbReference type="Proteomes" id="UP000295064"/>
    </source>
</evidence>
<dbReference type="PIRSF" id="PIRSF006470">
    <property type="entry name" value="DctB"/>
    <property type="match status" value="1"/>
</dbReference>
<keyword evidence="4" id="KW-0675">Receptor</keyword>
<comment type="caution">
    <text evidence="4">The sequence shown here is derived from an EMBL/GenBank/DDBJ whole genome shotgun (WGS) entry which is preliminary data.</text>
</comment>
<evidence type="ECO:0000256" key="2">
    <source>
        <dbReference type="SAM" id="Coils"/>
    </source>
</evidence>
<evidence type="ECO:0000256" key="3">
    <source>
        <dbReference type="SAM" id="SignalP"/>
    </source>
</evidence>
<reference evidence="4 5" key="1">
    <citation type="submission" date="2019-03" db="EMBL/GenBank/DDBJ databases">
        <title>Subsurface microbial communities from deep shales in Ohio and West Virginia, USA.</title>
        <authorList>
            <person name="Wrighton K."/>
        </authorList>
    </citation>
    <scope>NUCLEOTIDE SEQUENCE [LARGE SCALE GENOMIC DNA]</scope>
    <source>
        <strain evidence="4 5">MA284_T2</strain>
    </source>
</reference>
<dbReference type="NCBIfam" id="NF037995">
    <property type="entry name" value="TRAP_S1"/>
    <property type="match status" value="1"/>
</dbReference>
<keyword evidence="1 3" id="KW-0732">Signal</keyword>
<dbReference type="InterPro" id="IPR018389">
    <property type="entry name" value="DctP_fam"/>
</dbReference>
<evidence type="ECO:0000313" key="4">
    <source>
        <dbReference type="EMBL" id="TDO94195.1"/>
    </source>
</evidence>
<dbReference type="CDD" id="cd13671">
    <property type="entry name" value="PBP2_TRAP_SBP_like_3"/>
    <property type="match status" value="1"/>
</dbReference>
<keyword evidence="2" id="KW-0175">Coiled coil</keyword>
<accession>A0A4R6M0X7</accession>
<dbReference type="PANTHER" id="PTHR33376">
    <property type="match status" value="1"/>
</dbReference>